<dbReference type="Gene3D" id="1.10.260.40">
    <property type="entry name" value="lambda repressor-like DNA-binding domains"/>
    <property type="match status" value="1"/>
</dbReference>
<evidence type="ECO:0008006" key="3">
    <source>
        <dbReference type="Google" id="ProtNLM"/>
    </source>
</evidence>
<keyword evidence="2" id="KW-1185">Reference proteome</keyword>
<reference evidence="1 2" key="1">
    <citation type="submission" date="2016-06" db="EMBL/GenBank/DDBJ databases">
        <title>Complete genome sequence of a saline-alkali tolerant type strain Dietzia timorensis ID05-A0528T.</title>
        <authorList>
            <person name="Wu X."/>
        </authorList>
    </citation>
    <scope>NUCLEOTIDE SEQUENCE [LARGE SCALE GENOMIC DNA]</scope>
    <source>
        <strain evidence="1 2">ID05-A0528</strain>
    </source>
</reference>
<dbReference type="STRING" id="499555.BJL86_0840"/>
<evidence type="ECO:0000313" key="1">
    <source>
        <dbReference type="EMBL" id="ANI91634.1"/>
    </source>
</evidence>
<proteinExistence type="predicted"/>
<protein>
    <recommendedName>
        <fullName evidence="3">HTH cro/C1-type domain-containing protein</fullName>
    </recommendedName>
</protein>
<organism evidence="1 2">
    <name type="scientific">Dietzia timorensis</name>
    <dbReference type="NCBI Taxonomy" id="499555"/>
    <lineage>
        <taxon>Bacteria</taxon>
        <taxon>Bacillati</taxon>
        <taxon>Actinomycetota</taxon>
        <taxon>Actinomycetes</taxon>
        <taxon>Mycobacteriales</taxon>
        <taxon>Dietziaceae</taxon>
        <taxon>Dietzia</taxon>
    </lineage>
</organism>
<dbReference type="GO" id="GO:0003677">
    <property type="term" value="F:DNA binding"/>
    <property type="evidence" value="ECO:0007669"/>
    <property type="project" value="InterPro"/>
</dbReference>
<dbReference type="EMBL" id="CP015961">
    <property type="protein sequence ID" value="ANI91634.1"/>
    <property type="molecule type" value="Genomic_DNA"/>
</dbReference>
<evidence type="ECO:0000313" key="2">
    <source>
        <dbReference type="Proteomes" id="UP000186104"/>
    </source>
</evidence>
<name>A0A173LJ30_9ACTN</name>
<dbReference type="InterPro" id="IPR010982">
    <property type="entry name" value="Lambda_DNA-bd_dom_sf"/>
</dbReference>
<sequence length="117" mass="12569">MEAGPPKSWHAGVMATEFHMDGFVARAARALSQVSIALVANRAGMDADRLKHYERGLGSVTQEEAQALVSAFNYYGVVFIPEGEGGGVGVRRKFGQTKVEMIENWEGEGGPVGEDDI</sequence>
<accession>A0A173LJ30</accession>
<dbReference type="KEGG" id="dtm:BJL86_0840"/>
<dbReference type="Proteomes" id="UP000186104">
    <property type="component" value="Chromosome"/>
</dbReference>
<gene>
    <name evidence="1" type="ORF">BJL86_0840</name>
</gene>
<dbReference type="CDD" id="cd00093">
    <property type="entry name" value="HTH_XRE"/>
    <property type="match status" value="1"/>
</dbReference>
<dbReference type="InterPro" id="IPR001387">
    <property type="entry name" value="Cro/C1-type_HTH"/>
</dbReference>
<dbReference type="AlphaFoldDB" id="A0A173LJ30"/>